<feature type="region of interest" description="Disordered" evidence="1">
    <location>
        <begin position="153"/>
        <end position="205"/>
    </location>
</feature>
<reference evidence="2" key="1">
    <citation type="journal article" date="2019" name="Sci. Rep.">
        <title>Draft genome of Tanacetum cinerariifolium, the natural source of mosquito coil.</title>
        <authorList>
            <person name="Yamashiro T."/>
            <person name="Shiraishi A."/>
            <person name="Satake H."/>
            <person name="Nakayama K."/>
        </authorList>
    </citation>
    <scope>NUCLEOTIDE SEQUENCE</scope>
</reference>
<evidence type="ECO:0000313" key="2">
    <source>
        <dbReference type="EMBL" id="GEV38161.1"/>
    </source>
</evidence>
<comment type="caution">
    <text evidence="2">The sequence shown here is derived from an EMBL/GenBank/DDBJ whole genome shotgun (WGS) entry which is preliminary data.</text>
</comment>
<evidence type="ECO:0000256" key="1">
    <source>
        <dbReference type="SAM" id="MobiDB-lite"/>
    </source>
</evidence>
<dbReference type="AlphaFoldDB" id="A0A699GMH8"/>
<sequence>MALIFADTHNMVTFLTKSDANDGFEQIIDFLNTSVIQYALMVNLTIYVSCVKQFWSSVSLKKTNDVVRLQALIDRRKVIITEDTFRQALRLDDADSIDYLPNEEIFVKLARMGVGKGLSGVDTLLFNGMLVPQQVHDDVAENEDAANEISVELTPPSPSLATTPPPQQELIPSPSQVESTLPPSPHQSPIAQPSLPPPQQPSQLEDISHSSMALINQLLGTCATLTKKVGTLEQDKIAQAIEITKLKQRVKRLEKKRKLKASGFKRLRKVGTAQRVESSVDTFMDDHENASKQGEIAELDANEDITLETVDVQWRLPEYQAQASAPKRIRGVIIQDTDEAATPSEIVQSEVQSKDKGKGIIVEEPKPLKRQAQIKQNEAFARELEAELNANINWNDVIEQVERKERQDNTVMRYQALKRKRVTEAQARKNMMVYLKNMAGFKMDFFKERKKEIEEEESKERKKKSENLDQKAAKKQKIDEETEEHKTHLQIVPNDEDDVYTEATPLALKMILLVKRRYLLTRFTLKQMLNNVRLEVEEESDMSLELLSFGVDAVEDFKEYMLRDYYCWLKTYCCWFWLKLLDNTAGSS</sequence>
<feature type="compositionally biased region" description="Pro residues" evidence="1">
    <location>
        <begin position="155"/>
        <end position="167"/>
    </location>
</feature>
<proteinExistence type="predicted"/>
<evidence type="ECO:0008006" key="3">
    <source>
        <dbReference type="Google" id="ProtNLM"/>
    </source>
</evidence>
<feature type="compositionally biased region" description="Basic and acidic residues" evidence="1">
    <location>
        <begin position="455"/>
        <end position="487"/>
    </location>
</feature>
<gene>
    <name evidence="2" type="ORF">Tci_110138</name>
</gene>
<name>A0A699GMH8_TANCI</name>
<accession>A0A699GMH8</accession>
<feature type="region of interest" description="Disordered" evidence="1">
    <location>
        <begin position="455"/>
        <end position="488"/>
    </location>
</feature>
<protein>
    <recommendedName>
        <fullName evidence="3">Xylulose kinase-1</fullName>
    </recommendedName>
</protein>
<dbReference type="EMBL" id="BKCJ010021925">
    <property type="protein sequence ID" value="GEV38161.1"/>
    <property type="molecule type" value="Genomic_DNA"/>
</dbReference>
<organism evidence="2">
    <name type="scientific">Tanacetum cinerariifolium</name>
    <name type="common">Dalmatian daisy</name>
    <name type="synonym">Chrysanthemum cinerariifolium</name>
    <dbReference type="NCBI Taxonomy" id="118510"/>
    <lineage>
        <taxon>Eukaryota</taxon>
        <taxon>Viridiplantae</taxon>
        <taxon>Streptophyta</taxon>
        <taxon>Embryophyta</taxon>
        <taxon>Tracheophyta</taxon>
        <taxon>Spermatophyta</taxon>
        <taxon>Magnoliopsida</taxon>
        <taxon>eudicotyledons</taxon>
        <taxon>Gunneridae</taxon>
        <taxon>Pentapetalae</taxon>
        <taxon>asterids</taxon>
        <taxon>campanulids</taxon>
        <taxon>Asterales</taxon>
        <taxon>Asteraceae</taxon>
        <taxon>Asteroideae</taxon>
        <taxon>Anthemideae</taxon>
        <taxon>Anthemidinae</taxon>
        <taxon>Tanacetum</taxon>
    </lineage>
</organism>